<dbReference type="PANTHER" id="PTHR12526:SF638">
    <property type="entry name" value="SPORE COAT PROTEIN SA"/>
    <property type="match status" value="1"/>
</dbReference>
<name>A0ABX4EJD3_SEGBR</name>
<evidence type="ECO:0000259" key="2">
    <source>
        <dbReference type="Pfam" id="PF13477"/>
    </source>
</evidence>
<dbReference type="InterPro" id="IPR028098">
    <property type="entry name" value="Glyco_trans_4-like_N"/>
</dbReference>
<dbReference type="SUPFAM" id="SSF53756">
    <property type="entry name" value="UDP-Glycosyltransferase/glycogen phosphorylase"/>
    <property type="match status" value="1"/>
</dbReference>
<comment type="caution">
    <text evidence="3">The sequence shown here is derived from an EMBL/GenBank/DDBJ whole genome shotgun (WGS) entry which is preliminary data.</text>
</comment>
<evidence type="ECO:0000259" key="1">
    <source>
        <dbReference type="Pfam" id="PF00534"/>
    </source>
</evidence>
<protein>
    <submittedName>
        <fullName evidence="3">Glycosyltransferase family 1 protein</fullName>
    </submittedName>
</protein>
<dbReference type="Gene3D" id="3.40.50.2000">
    <property type="entry name" value="Glycogen Phosphorylase B"/>
    <property type="match status" value="2"/>
</dbReference>
<dbReference type="PANTHER" id="PTHR12526">
    <property type="entry name" value="GLYCOSYLTRANSFERASE"/>
    <property type="match status" value="1"/>
</dbReference>
<dbReference type="Pfam" id="PF00534">
    <property type="entry name" value="Glycos_transf_1"/>
    <property type="match status" value="1"/>
</dbReference>
<accession>A0ABX4EJD3</accession>
<dbReference type="RefSeq" id="WP_074613794.1">
    <property type="nucleotide sequence ID" value="NZ_CAMUXW010000019.1"/>
</dbReference>
<organism evidence="3 4">
    <name type="scientific">Segatella bryantii</name>
    <name type="common">Prevotella bryantii</name>
    <dbReference type="NCBI Taxonomy" id="77095"/>
    <lineage>
        <taxon>Bacteria</taxon>
        <taxon>Pseudomonadati</taxon>
        <taxon>Bacteroidota</taxon>
        <taxon>Bacteroidia</taxon>
        <taxon>Bacteroidales</taxon>
        <taxon>Prevotellaceae</taxon>
        <taxon>Segatella</taxon>
    </lineage>
</organism>
<feature type="domain" description="Glycosyl transferase family 1" evidence="1">
    <location>
        <begin position="192"/>
        <end position="352"/>
    </location>
</feature>
<dbReference type="Proteomes" id="UP000216189">
    <property type="component" value="Unassembled WGS sequence"/>
</dbReference>
<dbReference type="CDD" id="cd03808">
    <property type="entry name" value="GT4_CapM-like"/>
    <property type="match status" value="1"/>
</dbReference>
<reference evidence="3 4" key="1">
    <citation type="submission" date="2017-08" db="EMBL/GenBank/DDBJ databases">
        <title>Comparative genomics of non-oral Prevotella species.</title>
        <authorList>
            <person name="Accetto T."/>
            <person name="Nograsek B."/>
            <person name="Avgustin G."/>
        </authorList>
    </citation>
    <scope>NUCLEOTIDE SEQUENCE [LARGE SCALE GENOMIC DNA]</scope>
    <source>
        <strain evidence="3 4">TC1-1</strain>
    </source>
</reference>
<evidence type="ECO:0000313" key="3">
    <source>
        <dbReference type="EMBL" id="OYP56314.1"/>
    </source>
</evidence>
<evidence type="ECO:0000313" key="4">
    <source>
        <dbReference type="Proteomes" id="UP000216189"/>
    </source>
</evidence>
<dbReference type="EMBL" id="NPJF01000023">
    <property type="protein sequence ID" value="OYP56314.1"/>
    <property type="molecule type" value="Genomic_DNA"/>
</dbReference>
<dbReference type="InterPro" id="IPR001296">
    <property type="entry name" value="Glyco_trans_1"/>
</dbReference>
<feature type="domain" description="Glycosyltransferase subfamily 4-like N-terminal" evidence="2">
    <location>
        <begin position="7"/>
        <end position="150"/>
    </location>
</feature>
<dbReference type="Pfam" id="PF13477">
    <property type="entry name" value="Glyco_trans_4_2"/>
    <property type="match status" value="1"/>
</dbReference>
<sequence>MKINNKKILFCDNTLWGLITFRGAVIRKLVELGYSITLVAPYKEDKQLQIKIPQGVKFISIKMGRTSQNPFNDFCYFLKILKIYKEEKPDYIFHYTIKPNIYGTIAATLLKIPNTAMLAGLGYIFQNDTLGCKIGRKIYRFGLAFCDHLFVLNQMNKELVIKRKMCSPEKIILLENGEGVDLKKYKYEDNTAEETTFLFIGRILKDKGYNEFVEAAKIIKEQFPNTHFEILGALDPQYPNSISPEKFKRDQELGIFKYLGFTNDMQSVYKRKGIVITLPSYGEGMNRVLMEACATGKPIITTNIPGCKEMVSEGANGYLAKVKDAHSLIEAMRKYLELTKEQKNNFSKKSREIAEEKFDIKKIFLKYEDIISSNI</sequence>
<proteinExistence type="predicted"/>
<keyword evidence="4" id="KW-1185">Reference proteome</keyword>
<gene>
    <name evidence="3" type="ORF">CIK91_03045</name>
</gene>